<feature type="domain" description="Non-canonical purine NTP phosphatase/PRRC1" evidence="11">
    <location>
        <begin position="6"/>
        <end position="171"/>
    </location>
</feature>
<dbReference type="InterPro" id="IPR050299">
    <property type="entry name" value="YjjX_NTPase"/>
</dbReference>
<dbReference type="Gene3D" id="3.90.950.10">
    <property type="match status" value="1"/>
</dbReference>
<evidence type="ECO:0000313" key="12">
    <source>
        <dbReference type="EMBL" id="KYC49039.1"/>
    </source>
</evidence>
<comment type="subunit">
    <text evidence="10">Homodimer.</text>
</comment>
<evidence type="ECO:0000256" key="5">
    <source>
        <dbReference type="ARBA" id="ARBA00022842"/>
    </source>
</evidence>
<dbReference type="GO" id="GO:0006772">
    <property type="term" value="P:thiamine metabolic process"/>
    <property type="evidence" value="ECO:0007669"/>
    <property type="project" value="TreeGrafter"/>
</dbReference>
<dbReference type="GO" id="GO:0103023">
    <property type="term" value="F:ITPase activity"/>
    <property type="evidence" value="ECO:0007669"/>
    <property type="project" value="UniProtKB-EC"/>
</dbReference>
<evidence type="ECO:0000256" key="3">
    <source>
        <dbReference type="ARBA" id="ARBA00022741"/>
    </source>
</evidence>
<protein>
    <recommendedName>
        <fullName evidence="10">Probable inosine/xanthosine triphosphatase</fullName>
        <shortName evidence="10">ITPase/XTPase</shortName>
        <ecNumber evidence="10">3.6.1.73</ecNumber>
    </recommendedName>
    <alternativeName>
        <fullName evidence="10">Non-canonical purine NTP phosphatase</fullName>
    </alternativeName>
    <alternativeName>
        <fullName evidence="10">Non-standard purine NTP phosphatase</fullName>
    </alternativeName>
    <alternativeName>
        <fullName evidence="10">Nucleoside-triphosphate phosphatase</fullName>
        <shortName evidence="10">NTPase</shortName>
    </alternativeName>
</protein>
<dbReference type="PANTHER" id="PTHR34699:SF2">
    <property type="entry name" value="NON-CANONICAL PURINE NTP PHOSPHATASE_PRRC1 DOMAIN-CONTAINING PROTEIN"/>
    <property type="match status" value="1"/>
</dbReference>
<comment type="similarity">
    <text evidence="10">Belongs to the YjjX NTPase family.</text>
</comment>
<dbReference type="PANTHER" id="PTHR34699">
    <property type="match status" value="1"/>
</dbReference>
<evidence type="ECO:0000256" key="4">
    <source>
        <dbReference type="ARBA" id="ARBA00022801"/>
    </source>
</evidence>
<proteinExistence type="inferred from homology"/>
<accession>A0A150IVL1</accession>
<dbReference type="GO" id="GO:0009117">
    <property type="term" value="P:nucleotide metabolic process"/>
    <property type="evidence" value="ECO:0007669"/>
    <property type="project" value="UniProtKB-KW"/>
</dbReference>
<comment type="cofactor">
    <cofactor evidence="10">
        <name>Mg(2+)</name>
        <dbReference type="ChEBI" id="CHEBI:18420"/>
    </cofactor>
    <cofactor evidence="10">
        <name>Mn(2+)</name>
        <dbReference type="ChEBI" id="CHEBI:29035"/>
    </cofactor>
    <text evidence="10">Binds 1 divalent metal cation per subunit; can use either Mg(2+) or Mn(2+).</text>
</comment>
<keyword evidence="2 10" id="KW-0479">Metal-binding</keyword>
<reference evidence="12 13" key="1">
    <citation type="journal article" date="2016" name="ISME J.">
        <title>Chasing the elusive Euryarchaeota class WSA2: genomes reveal a uniquely fastidious methyl-reducing methanogen.</title>
        <authorList>
            <person name="Nobu M.K."/>
            <person name="Narihiro T."/>
            <person name="Kuroda K."/>
            <person name="Mei R."/>
            <person name="Liu W.T."/>
        </authorList>
    </citation>
    <scope>NUCLEOTIDE SEQUENCE [LARGE SCALE GENOMIC DNA]</scope>
    <source>
        <strain evidence="12">U1lsi0528_Bin055</strain>
    </source>
</reference>
<evidence type="ECO:0000256" key="7">
    <source>
        <dbReference type="ARBA" id="ARBA00023211"/>
    </source>
</evidence>
<comment type="function">
    <text evidence="10">Phosphatase that hydrolyzes non-canonical purine nucleotides such as XTP and ITP to their respective diphosphate derivatives. Probably excludes non-canonical purines from DNA/RNA precursor pool, thus preventing their incorporation into DNA/RNA and avoiding chromosomal lesions.</text>
</comment>
<name>A0A150IVL1_9EURY</name>
<comment type="caution">
    <text evidence="10">Lacks conserved residue(s) required for the propagation of feature annotation.</text>
</comment>
<dbReference type="Proteomes" id="UP000075398">
    <property type="component" value="Unassembled WGS sequence"/>
</dbReference>
<evidence type="ECO:0000256" key="10">
    <source>
        <dbReference type="HAMAP-Rule" id="MF_00648"/>
    </source>
</evidence>
<evidence type="ECO:0000256" key="2">
    <source>
        <dbReference type="ARBA" id="ARBA00022723"/>
    </source>
</evidence>
<dbReference type="EC" id="3.6.1.73" evidence="10"/>
<keyword evidence="4 10" id="KW-0378">Hydrolase</keyword>
<evidence type="ECO:0000313" key="13">
    <source>
        <dbReference type="Proteomes" id="UP000075398"/>
    </source>
</evidence>
<dbReference type="InterPro" id="IPR002786">
    <property type="entry name" value="Non_canon_purine_NTPase"/>
</dbReference>
<dbReference type="InterPro" id="IPR029001">
    <property type="entry name" value="ITPase-like_fam"/>
</dbReference>
<evidence type="ECO:0000256" key="9">
    <source>
        <dbReference type="ARBA" id="ARBA00048781"/>
    </source>
</evidence>
<gene>
    <name evidence="12" type="ORF">AMQ22_01747</name>
</gene>
<dbReference type="AlphaFoldDB" id="A0A150IVL1"/>
<comment type="caution">
    <text evidence="12">The sequence shown here is derived from an EMBL/GenBank/DDBJ whole genome shotgun (WGS) entry which is preliminary data.</text>
</comment>
<dbReference type="InterPro" id="IPR026533">
    <property type="entry name" value="NTPase/PRRC1"/>
</dbReference>
<dbReference type="Pfam" id="PF01931">
    <property type="entry name" value="NTPase_I-T"/>
    <property type="match status" value="1"/>
</dbReference>
<comment type="cofactor">
    <cofactor evidence="1">
        <name>Mn(2+)</name>
        <dbReference type="ChEBI" id="CHEBI:29035"/>
    </cofactor>
</comment>
<dbReference type="GO" id="GO:0046872">
    <property type="term" value="F:metal ion binding"/>
    <property type="evidence" value="ECO:0007669"/>
    <property type="project" value="UniProtKB-KW"/>
</dbReference>
<sequence>MKVLVGSKNPVKIDATKEAFSSYFKDIEVEGIEVGSSVPDQPIDEETFEGAEHRAKVLRKLDEKAKIGASFFVGIEGGVINVYSKWFGIGVVCVMDNKGNIGFGTSPTFELWPEAIEKVLEGVELGDVMGEVTGDHEVKRKGGAVGFLTNGVVQRKDLYISALKLGLIPFLKEDMYLKKL</sequence>
<keyword evidence="6 10" id="KW-0546">Nucleotide metabolism</keyword>
<keyword evidence="3 10" id="KW-0547">Nucleotide-binding</keyword>
<keyword evidence="5 10" id="KW-0460">Magnesium</keyword>
<organism evidence="12 13">
    <name type="scientific">Candidatus Methanofastidiosum methylothiophilum</name>
    <dbReference type="NCBI Taxonomy" id="1705564"/>
    <lineage>
        <taxon>Archaea</taxon>
        <taxon>Methanobacteriati</taxon>
        <taxon>Methanobacteriota</taxon>
        <taxon>Stenosarchaea group</taxon>
        <taxon>Candidatus Methanofastidiosia</taxon>
        <taxon>Candidatus Methanofastidiosales</taxon>
        <taxon>Candidatus Methanofastidiosaceae</taxon>
        <taxon>Candidatus Methanofastidiosum</taxon>
    </lineage>
</organism>
<evidence type="ECO:0000256" key="8">
    <source>
        <dbReference type="ARBA" id="ARBA00048174"/>
    </source>
</evidence>
<dbReference type="EMBL" id="LNGC01000111">
    <property type="protein sequence ID" value="KYC49039.1"/>
    <property type="molecule type" value="Genomic_DNA"/>
</dbReference>
<dbReference type="HAMAP" id="MF_00648">
    <property type="entry name" value="Non_canon_purine_NTPase_YjjX"/>
    <property type="match status" value="1"/>
</dbReference>
<comment type="catalytic activity">
    <reaction evidence="8 10">
        <text>ITP + H2O = IDP + phosphate + H(+)</text>
        <dbReference type="Rhea" id="RHEA:28330"/>
        <dbReference type="ChEBI" id="CHEBI:15377"/>
        <dbReference type="ChEBI" id="CHEBI:15378"/>
        <dbReference type="ChEBI" id="CHEBI:43474"/>
        <dbReference type="ChEBI" id="CHEBI:58280"/>
        <dbReference type="ChEBI" id="CHEBI:61402"/>
        <dbReference type="EC" id="3.6.1.73"/>
    </reaction>
</comment>
<dbReference type="SUPFAM" id="SSF52972">
    <property type="entry name" value="ITPase-like"/>
    <property type="match status" value="1"/>
</dbReference>
<comment type="catalytic activity">
    <reaction evidence="9 10">
        <text>XTP + H2O = XDP + phosphate + H(+)</text>
        <dbReference type="Rhea" id="RHEA:28406"/>
        <dbReference type="ChEBI" id="CHEBI:15377"/>
        <dbReference type="ChEBI" id="CHEBI:15378"/>
        <dbReference type="ChEBI" id="CHEBI:43474"/>
        <dbReference type="ChEBI" id="CHEBI:59884"/>
        <dbReference type="ChEBI" id="CHEBI:61314"/>
        <dbReference type="EC" id="3.6.1.73"/>
    </reaction>
</comment>
<dbReference type="STRING" id="1705564.APG08_00041"/>
<dbReference type="GO" id="GO:0000166">
    <property type="term" value="F:nucleotide binding"/>
    <property type="evidence" value="ECO:0007669"/>
    <property type="project" value="UniProtKB-KW"/>
</dbReference>
<evidence type="ECO:0000256" key="6">
    <source>
        <dbReference type="ARBA" id="ARBA00023080"/>
    </source>
</evidence>
<dbReference type="FunFam" id="3.90.950.10:FF:000002">
    <property type="entry name" value="Inosine/xanthosine triphosphatase"/>
    <property type="match status" value="1"/>
</dbReference>
<keyword evidence="7 10" id="KW-0464">Manganese</keyword>
<evidence type="ECO:0000259" key="11">
    <source>
        <dbReference type="Pfam" id="PF01931"/>
    </source>
</evidence>
<dbReference type="NCBIfam" id="TIGR00258">
    <property type="entry name" value="inosine/xanthosine triphosphatase"/>
    <property type="match status" value="1"/>
</dbReference>
<evidence type="ECO:0000256" key="1">
    <source>
        <dbReference type="ARBA" id="ARBA00001936"/>
    </source>
</evidence>